<reference evidence="12 13" key="1">
    <citation type="submission" date="2024-09" db="EMBL/GenBank/DDBJ databases">
        <title>Novel species of the genus Pelomonas and Roseateles isolated from streams.</title>
        <authorList>
            <person name="Lu H."/>
        </authorList>
    </citation>
    <scope>NUCLEOTIDE SEQUENCE [LARGE SCALE GENOMIC DNA]</scope>
    <source>
        <strain evidence="12 13">BYS96W</strain>
    </source>
</reference>
<dbReference type="PROSITE" id="PS51892">
    <property type="entry name" value="SUBTILASE"/>
    <property type="match status" value="1"/>
</dbReference>
<dbReference type="Gene3D" id="3.50.30.30">
    <property type="match status" value="1"/>
</dbReference>
<dbReference type="PANTHER" id="PTHR10795">
    <property type="entry name" value="PROPROTEIN CONVERTASE SUBTILISIN/KEXIN"/>
    <property type="match status" value="1"/>
</dbReference>
<dbReference type="InterPro" id="IPR000209">
    <property type="entry name" value="Peptidase_S8/S53_dom"/>
</dbReference>
<feature type="domain" description="PA" evidence="9">
    <location>
        <begin position="457"/>
        <end position="525"/>
    </location>
</feature>
<evidence type="ECO:0000256" key="7">
    <source>
        <dbReference type="SAM" id="SignalP"/>
    </source>
</evidence>
<feature type="domain" description="Subtilisin-like protease fibronectin type-III" evidence="11">
    <location>
        <begin position="719"/>
        <end position="811"/>
    </location>
</feature>
<dbReference type="Proteomes" id="UP001606305">
    <property type="component" value="Unassembled WGS sequence"/>
</dbReference>
<evidence type="ECO:0000259" key="10">
    <source>
        <dbReference type="Pfam" id="PF05922"/>
    </source>
</evidence>
<dbReference type="EMBL" id="JBIGIA010000008">
    <property type="protein sequence ID" value="MFG6457705.1"/>
    <property type="molecule type" value="Genomic_DNA"/>
</dbReference>
<accession>A0ABW7G6W9</accession>
<dbReference type="SUPFAM" id="SSF52743">
    <property type="entry name" value="Subtilisin-like"/>
    <property type="match status" value="1"/>
</dbReference>
<evidence type="ECO:0000259" key="11">
    <source>
        <dbReference type="Pfam" id="PF17766"/>
    </source>
</evidence>
<dbReference type="InterPro" id="IPR015500">
    <property type="entry name" value="Peptidase_S8_subtilisin-rel"/>
</dbReference>
<evidence type="ECO:0000259" key="9">
    <source>
        <dbReference type="Pfam" id="PF02225"/>
    </source>
</evidence>
<evidence type="ECO:0000313" key="12">
    <source>
        <dbReference type="EMBL" id="MFG6457705.1"/>
    </source>
</evidence>
<feature type="active site" description="Charge relay system" evidence="5">
    <location>
        <position position="169"/>
    </location>
</feature>
<keyword evidence="4 5" id="KW-0720">Serine protease</keyword>
<dbReference type="InterPro" id="IPR036852">
    <property type="entry name" value="Peptidase_S8/S53_dom_sf"/>
</dbReference>
<organism evidence="12 13">
    <name type="scientific">Pelomonas nitida</name>
    <dbReference type="NCBI Taxonomy" id="3299027"/>
    <lineage>
        <taxon>Bacteria</taxon>
        <taxon>Pseudomonadati</taxon>
        <taxon>Pseudomonadota</taxon>
        <taxon>Betaproteobacteria</taxon>
        <taxon>Burkholderiales</taxon>
        <taxon>Sphaerotilaceae</taxon>
        <taxon>Roseateles</taxon>
    </lineage>
</organism>
<keyword evidence="13" id="KW-1185">Reference proteome</keyword>
<evidence type="ECO:0000256" key="1">
    <source>
        <dbReference type="ARBA" id="ARBA00011073"/>
    </source>
</evidence>
<keyword evidence="3 5" id="KW-0378">Hydrolase</keyword>
<dbReference type="Gene3D" id="3.40.50.200">
    <property type="entry name" value="Peptidase S8/S53 domain"/>
    <property type="match status" value="1"/>
</dbReference>
<feature type="chain" id="PRO_5046244957" evidence="7">
    <location>
        <begin position="26"/>
        <end position="1057"/>
    </location>
</feature>
<protein>
    <submittedName>
        <fullName evidence="12">S8 family serine peptidase</fullName>
    </submittedName>
</protein>
<evidence type="ECO:0000256" key="2">
    <source>
        <dbReference type="ARBA" id="ARBA00022670"/>
    </source>
</evidence>
<feature type="active site" description="Charge relay system" evidence="5">
    <location>
        <position position="265"/>
    </location>
</feature>
<dbReference type="Gene3D" id="2.60.40.2310">
    <property type="match status" value="1"/>
</dbReference>
<dbReference type="InterPro" id="IPR037045">
    <property type="entry name" value="S8pro/Inhibitor_I9_sf"/>
</dbReference>
<comment type="similarity">
    <text evidence="1 5">Belongs to the peptidase S8 family.</text>
</comment>
<evidence type="ECO:0000256" key="4">
    <source>
        <dbReference type="ARBA" id="ARBA00022825"/>
    </source>
</evidence>
<dbReference type="PROSITE" id="PS00138">
    <property type="entry name" value="SUBTILASE_SER"/>
    <property type="match status" value="1"/>
</dbReference>
<keyword evidence="7" id="KW-0732">Signal</keyword>
<name>A0ABW7G6W9_9BURK</name>
<feature type="region of interest" description="Disordered" evidence="6">
    <location>
        <begin position="254"/>
        <end position="274"/>
    </location>
</feature>
<feature type="domain" description="Peptidase S8/S53" evidence="8">
    <location>
        <begin position="160"/>
        <end position="651"/>
    </location>
</feature>
<dbReference type="Pfam" id="PF02225">
    <property type="entry name" value="PA"/>
    <property type="match status" value="1"/>
</dbReference>
<dbReference type="Gene3D" id="3.30.70.80">
    <property type="entry name" value="Peptidase S8 propeptide/proteinase inhibitor I9"/>
    <property type="match status" value="1"/>
</dbReference>
<evidence type="ECO:0000259" key="8">
    <source>
        <dbReference type="Pfam" id="PF00082"/>
    </source>
</evidence>
<dbReference type="Pfam" id="PF05922">
    <property type="entry name" value="Inhibitor_I9"/>
    <property type="match status" value="1"/>
</dbReference>
<dbReference type="InterPro" id="IPR045051">
    <property type="entry name" value="SBT"/>
</dbReference>
<dbReference type="InterPro" id="IPR041469">
    <property type="entry name" value="Subtilisin-like_FN3"/>
</dbReference>
<sequence length="1057" mass="106852">MKMKLKPAALATLVLASGLATGAFAQDRKTYIVQLKDEPAASYQGGVAGLAATQPAAGDSFKYGSAAVQAYVSYLGQQQSRVLAVVGSAPVLATYNVVFNGFAASLTDDEARSLSTNTEVVGLWLDQPRQLDTISTSRFLKLSEPGGLWSKSVSGFPVKGENLVVGIVDGGIWPENPAFFDRVDVNGVPTNNAADTLAFGPAPASFTGGCVAGPGIDPAKHCNNKLIGLKHFNTGFKASGQTLHWTDFPDSGRDSLSGATGHGGHGDHTASTAAGNANVPVTINNALVGTASGMAPRARVAAYKVCWTYVNPAATDGTGSQNSCYTSDSVAAIDAAVADGVNVINYSISGSQTSVNDPVEQAFYRAALAGVFVAASAGNSGPGQAVAHISPWLTTVAASTHDRAFSGSATVGGTAYTGGSTTQTGLTTPTDMILAENAGVGGGNASLCFSAAPPAGQVLLDPAKVAGKLVVCTRGTNARVDKGLAVKNAGGVGMILVNAAAGQTVDSDFQSVPTVQVTNTDGAAIKAYVSGSASPKGTIATATMGVKAAPVMADFSSRGPNGGDSNVLKPDLTAPGVDIIAQVTPVQDEAQKAQIAAGTLVPPPAWDSYQGTSMSSPHVAGLALLLKQANPTWGPGAIKSALMTTAYSTLDDGLPSPQNGLLPWAQGAGHVDPQKAVDPGLIYPAGKNDWVKYQCKVNKAAVTPASDCTTIGTLDETYNLNLPSITVGTVTGGVAVTRSVTNVGATTATYTAAVTPPAGFTTTVSPSTLTLAPGETKSFAVSIAAAGAAEGVWQFGQLVWSDGVHSVRSPIQAKAGKTISAPVEFTDTKTSGSKLFTVRTGFAGRMGVLKGGLKDVTMGAETSLTPLATSSATLASRCANSSNYASIAKYTFTVPAGAIVGRWALRQADVGAATDDHDLVVVNMATAAYTYSGNDGSDEVVQLVAPTAGTYRACVLAYGGTAPMKHKLSSWIVSPGDAGGLNALVPSQVYAGSTATVGFSWTGLAAGKRTVGGAQWLDAAGKVQATTVLRVSTDGSVPVQNVPSNMPGKLVDAAVTE</sequence>
<dbReference type="InterPro" id="IPR023828">
    <property type="entry name" value="Peptidase_S8_Ser-AS"/>
</dbReference>
<dbReference type="InterPro" id="IPR003137">
    <property type="entry name" value="PA_domain"/>
</dbReference>
<dbReference type="PRINTS" id="PR00723">
    <property type="entry name" value="SUBTILISIN"/>
</dbReference>
<dbReference type="CDD" id="cd02120">
    <property type="entry name" value="PA_subtilisin_like"/>
    <property type="match status" value="1"/>
</dbReference>
<comment type="caution">
    <text evidence="12">The sequence shown here is derived from an EMBL/GenBank/DDBJ whole genome shotgun (WGS) entry which is preliminary data.</text>
</comment>
<feature type="signal peptide" evidence="7">
    <location>
        <begin position="1"/>
        <end position="25"/>
    </location>
</feature>
<dbReference type="InterPro" id="IPR010259">
    <property type="entry name" value="S8pro/Inhibitor_I9"/>
</dbReference>
<evidence type="ECO:0000313" key="13">
    <source>
        <dbReference type="Proteomes" id="UP001606305"/>
    </source>
</evidence>
<keyword evidence="2 5" id="KW-0645">Protease</keyword>
<evidence type="ECO:0000256" key="3">
    <source>
        <dbReference type="ARBA" id="ARBA00022801"/>
    </source>
</evidence>
<dbReference type="Pfam" id="PF17766">
    <property type="entry name" value="fn3_6"/>
    <property type="match status" value="1"/>
</dbReference>
<proteinExistence type="inferred from homology"/>
<dbReference type="RefSeq" id="WP_394488563.1">
    <property type="nucleotide sequence ID" value="NZ_JBIGIA010000008.1"/>
</dbReference>
<feature type="domain" description="Inhibitor I9" evidence="10">
    <location>
        <begin position="30"/>
        <end position="131"/>
    </location>
</feature>
<feature type="active site" description="Charge relay system" evidence="5">
    <location>
        <position position="613"/>
    </location>
</feature>
<evidence type="ECO:0000256" key="5">
    <source>
        <dbReference type="PROSITE-ProRule" id="PRU01240"/>
    </source>
</evidence>
<gene>
    <name evidence="12" type="ORF">ACG00X_12760</name>
</gene>
<dbReference type="Pfam" id="PF00082">
    <property type="entry name" value="Peptidase_S8"/>
    <property type="match status" value="1"/>
</dbReference>
<evidence type="ECO:0000256" key="6">
    <source>
        <dbReference type="SAM" id="MobiDB-lite"/>
    </source>
</evidence>